<evidence type="ECO:0000259" key="2">
    <source>
        <dbReference type="Pfam" id="PF07833"/>
    </source>
</evidence>
<evidence type="ECO:0000313" key="4">
    <source>
        <dbReference type="Proteomes" id="UP000450917"/>
    </source>
</evidence>
<evidence type="ECO:0000256" key="1">
    <source>
        <dbReference type="SAM" id="SignalP"/>
    </source>
</evidence>
<dbReference type="SUPFAM" id="SSF55383">
    <property type="entry name" value="Copper amine oxidase, domain N"/>
    <property type="match status" value="1"/>
</dbReference>
<proteinExistence type="predicted"/>
<evidence type="ECO:0000313" key="3">
    <source>
        <dbReference type="EMBL" id="MUG73088.1"/>
    </source>
</evidence>
<organism evidence="3 4">
    <name type="scientific">Paenibacillus validus</name>
    <dbReference type="NCBI Taxonomy" id="44253"/>
    <lineage>
        <taxon>Bacteria</taxon>
        <taxon>Bacillati</taxon>
        <taxon>Bacillota</taxon>
        <taxon>Bacilli</taxon>
        <taxon>Bacillales</taxon>
        <taxon>Paenibacillaceae</taxon>
        <taxon>Paenibacillus</taxon>
    </lineage>
</organism>
<keyword evidence="4" id="KW-1185">Reference proteome</keyword>
<feature type="domain" description="Copper amine oxidase-like N-terminal" evidence="2">
    <location>
        <begin position="42"/>
        <end position="87"/>
    </location>
</feature>
<feature type="signal peptide" evidence="1">
    <location>
        <begin position="1"/>
        <end position="24"/>
    </location>
</feature>
<dbReference type="InterPro" id="IPR036582">
    <property type="entry name" value="Mao_N_sf"/>
</dbReference>
<name>A0A7X2ZF72_9BACL</name>
<sequence length="301" mass="34793">MKRYQRVMVAAGLLSGAFTAGVYAEDVLQRVDAYLRPDFQIVLNGTAVQLESPALVYNDTSYLPLKELAQRLGANIYWKGDTKTIYINSRINPEQRPDEQDTTYEALELSNPYSAMMNYLGSDYPVLLTYNAKTSNYGLYYREKDAKRMGIDTSGLAKAKDRLTNETFVHEKELQKRWRQAPKQVYASGYEAYVIADELHPKKLGLLRSHIKGMTLIKYSDVEYYTKPIMVEKDIDKTDTYKFLYLETVRMKNVPVPQTRYKLAELRLTQDILNPDSYTVNITNTYDLLLEADKREHPEEP</sequence>
<dbReference type="RefSeq" id="WP_054798763.1">
    <property type="nucleotide sequence ID" value="NZ_JBDLZV010000001.1"/>
</dbReference>
<accession>A0A7X2ZF72</accession>
<comment type="caution">
    <text evidence="3">The sequence shown here is derived from an EMBL/GenBank/DDBJ whole genome shotgun (WGS) entry which is preliminary data.</text>
</comment>
<feature type="chain" id="PRO_5038842309" description="Copper amine oxidase-like N-terminal domain-containing protein" evidence="1">
    <location>
        <begin position="25"/>
        <end position="301"/>
    </location>
</feature>
<dbReference type="AlphaFoldDB" id="A0A7X2ZF72"/>
<gene>
    <name evidence="3" type="ORF">GNP93_20875</name>
</gene>
<reference evidence="3 4" key="1">
    <citation type="submission" date="2019-11" db="EMBL/GenBank/DDBJ databases">
        <title>Draft genome sequences of five Paenibacillus species of dairy origin.</title>
        <authorList>
            <person name="Olajide A.M."/>
            <person name="Chen S."/>
            <person name="Lapointe G."/>
        </authorList>
    </citation>
    <scope>NUCLEOTIDE SEQUENCE [LARGE SCALE GENOMIC DNA]</scope>
    <source>
        <strain evidence="3 4">2CS3</strain>
    </source>
</reference>
<protein>
    <recommendedName>
        <fullName evidence="2">Copper amine oxidase-like N-terminal domain-containing protein</fullName>
    </recommendedName>
</protein>
<dbReference type="InterPro" id="IPR012854">
    <property type="entry name" value="Cu_amine_oxidase-like_N"/>
</dbReference>
<dbReference type="Pfam" id="PF07833">
    <property type="entry name" value="Cu_amine_oxidN1"/>
    <property type="match status" value="1"/>
</dbReference>
<dbReference type="Proteomes" id="UP000450917">
    <property type="component" value="Unassembled WGS sequence"/>
</dbReference>
<keyword evidence="1" id="KW-0732">Signal</keyword>
<dbReference type="EMBL" id="WNZX01000021">
    <property type="protein sequence ID" value="MUG73088.1"/>
    <property type="molecule type" value="Genomic_DNA"/>
</dbReference>